<feature type="non-terminal residue" evidence="1">
    <location>
        <position position="1"/>
    </location>
</feature>
<gene>
    <name evidence="1" type="ORF">VIS19158_07260</name>
</gene>
<dbReference type="Proteomes" id="UP000004349">
    <property type="component" value="Unassembled WGS sequence"/>
</dbReference>
<dbReference type="AlphaFoldDB" id="F9RMR4"/>
<proteinExistence type="predicted"/>
<evidence type="ECO:0000313" key="1">
    <source>
        <dbReference type="EMBL" id="EGU38089.1"/>
    </source>
</evidence>
<dbReference type="EMBL" id="AFWE01000089">
    <property type="protein sequence ID" value="EGU38089.1"/>
    <property type="molecule type" value="Genomic_DNA"/>
</dbReference>
<sequence length="148" mass="16276">AIDTEKWIKNVGEMVDRGLVVAQTDIYERLKLKMPDDKTKAVLVPKDIASAVQPVTDAPQEVATNRRLALNRKDNEEDVLPDQDEWSNIADALASPIFDAVQQAQSYEELQAALDALSASNDDDSLIPLIESLTQATFNARLKGELNG</sequence>
<comment type="caution">
    <text evidence="1">The sequence shown here is derived from an EMBL/GenBank/DDBJ whole genome shotgun (WGS) entry which is preliminary data.</text>
</comment>
<evidence type="ECO:0000313" key="2">
    <source>
        <dbReference type="Proteomes" id="UP000004349"/>
    </source>
</evidence>
<accession>F9RMR4</accession>
<dbReference type="RefSeq" id="WP_005594862.1">
    <property type="nucleotide sequence ID" value="NZ_AFWE01000089.1"/>
</dbReference>
<protein>
    <submittedName>
        <fullName evidence="1">Uncharacterized protein</fullName>
    </submittedName>
</protein>
<name>F9RMR4_9VIBR</name>
<organism evidence="1 2">
    <name type="scientific">Vibrio scophthalmi LMG 19158</name>
    <dbReference type="NCBI Taxonomy" id="870967"/>
    <lineage>
        <taxon>Bacteria</taxon>
        <taxon>Pseudomonadati</taxon>
        <taxon>Pseudomonadota</taxon>
        <taxon>Gammaproteobacteria</taxon>
        <taxon>Vibrionales</taxon>
        <taxon>Vibrionaceae</taxon>
        <taxon>Vibrio</taxon>
    </lineage>
</organism>
<reference evidence="1 2" key="1">
    <citation type="journal article" date="2012" name="Int. J. Syst. Evol. Microbiol.">
        <title>Vibrio caribbeanicus sp. nov., isolated from the marine sponge Scleritoderma cyanea.</title>
        <authorList>
            <person name="Hoffmann M."/>
            <person name="Monday S.R."/>
            <person name="Allard M.W."/>
            <person name="Strain E.A."/>
            <person name="Whittaker P."/>
            <person name="Naum M."/>
            <person name="McCarthy P.J."/>
            <person name="Lopez J.V."/>
            <person name="Fischer M."/>
            <person name="Brown E.W."/>
        </authorList>
    </citation>
    <scope>NUCLEOTIDE SEQUENCE [LARGE SCALE GENOMIC DNA]</scope>
    <source>
        <strain evidence="1 2">LMG 19158</strain>
    </source>
</reference>